<proteinExistence type="predicted"/>
<organism evidence="1 2">
    <name type="scientific">Athelia psychrophila</name>
    <dbReference type="NCBI Taxonomy" id="1759441"/>
    <lineage>
        <taxon>Eukaryota</taxon>
        <taxon>Fungi</taxon>
        <taxon>Dikarya</taxon>
        <taxon>Basidiomycota</taxon>
        <taxon>Agaricomycotina</taxon>
        <taxon>Agaricomycetes</taxon>
        <taxon>Agaricomycetidae</taxon>
        <taxon>Atheliales</taxon>
        <taxon>Atheliaceae</taxon>
        <taxon>Athelia</taxon>
    </lineage>
</organism>
<dbReference type="Gene3D" id="3.80.10.10">
    <property type="entry name" value="Ribonuclease Inhibitor"/>
    <property type="match status" value="1"/>
</dbReference>
<keyword evidence="2" id="KW-1185">Reference proteome</keyword>
<dbReference type="AlphaFoldDB" id="A0A166VC19"/>
<dbReference type="Gene3D" id="1.20.1280.50">
    <property type="match status" value="1"/>
</dbReference>
<dbReference type="OrthoDB" id="2269034at2759"/>
<dbReference type="Proteomes" id="UP000076532">
    <property type="component" value="Unassembled WGS sequence"/>
</dbReference>
<accession>A0A166VC19</accession>
<evidence type="ECO:0000313" key="1">
    <source>
        <dbReference type="EMBL" id="KZP32563.1"/>
    </source>
</evidence>
<protein>
    <submittedName>
        <fullName evidence="1">Uncharacterized protein</fullName>
    </submittedName>
</protein>
<dbReference type="InterPro" id="IPR032675">
    <property type="entry name" value="LRR_dom_sf"/>
</dbReference>
<dbReference type="EMBL" id="KV417485">
    <property type="protein sequence ID" value="KZP32563.1"/>
    <property type="molecule type" value="Genomic_DNA"/>
</dbReference>
<sequence length="520" mass="59053">MHANSVCLWCGAGTMAETYNIEPSAVHDLLHSNLPPDPKAQMNAARKSVHDLFRDLDHMDKEISQIKVVLRRLQSKRVALQDYAQAHKALISSFRQFPAEILSEIFIHALPPPHLRLSKLHAPLLLQGVCRRWRDVVQSTPAVWSYIYLDFDRRNYSDDDRCFEFLSTCLSRSGQYPLSISLKARMWPPAQSGDRVLALLTAQCERWHTVHLQGQSSMLSQLSKVKGRLSSLHSVHLNPSSWAEPMPLLDTFAVAQKLRHFAGYLHTELMLPWNSLTSLAISQRTAKALWTILQNCPNLVEFEGRIPEDIWKEENVSECPHVRLPYLRSLSLTLQRTWTQAILSTLTVPVLEYAHLIIARQLPTPGFKYKRFHVCSGLSVLLSQSKCTLLKFKLEGEKRALDPLDIMGCLEALPSLTELDLDAAMSRLLPLTRFMDRPDGAATPLVPGLRKLQLNLDKKFPWDRFQTFLESRRVVGGWLELLQSLILTVHDDMPTYQDALDTLESEGIDGTHGGVCVHWA</sequence>
<reference evidence="1 2" key="1">
    <citation type="journal article" date="2016" name="Mol. Biol. Evol.">
        <title>Comparative Genomics of Early-Diverging Mushroom-Forming Fungi Provides Insights into the Origins of Lignocellulose Decay Capabilities.</title>
        <authorList>
            <person name="Nagy L.G."/>
            <person name="Riley R."/>
            <person name="Tritt A."/>
            <person name="Adam C."/>
            <person name="Daum C."/>
            <person name="Floudas D."/>
            <person name="Sun H."/>
            <person name="Yadav J.S."/>
            <person name="Pangilinan J."/>
            <person name="Larsson K.H."/>
            <person name="Matsuura K."/>
            <person name="Barry K."/>
            <person name="Labutti K."/>
            <person name="Kuo R."/>
            <person name="Ohm R.A."/>
            <person name="Bhattacharya S.S."/>
            <person name="Shirouzu T."/>
            <person name="Yoshinaga Y."/>
            <person name="Martin F.M."/>
            <person name="Grigoriev I.V."/>
            <person name="Hibbett D.S."/>
        </authorList>
    </citation>
    <scope>NUCLEOTIDE SEQUENCE [LARGE SCALE GENOMIC DNA]</scope>
    <source>
        <strain evidence="1 2">CBS 109695</strain>
    </source>
</reference>
<gene>
    <name evidence="1" type="ORF">FIBSPDRAFT_1036716</name>
</gene>
<evidence type="ECO:0000313" key="2">
    <source>
        <dbReference type="Proteomes" id="UP000076532"/>
    </source>
</evidence>
<name>A0A166VC19_9AGAM</name>